<keyword evidence="1" id="KW-0812">Transmembrane</keyword>
<feature type="transmembrane region" description="Helical" evidence="1">
    <location>
        <begin position="159"/>
        <end position="176"/>
    </location>
</feature>
<dbReference type="InterPro" id="IPR003675">
    <property type="entry name" value="Rce1/LyrA-like_dom"/>
</dbReference>
<feature type="transmembrane region" description="Helical" evidence="1">
    <location>
        <begin position="5"/>
        <end position="23"/>
    </location>
</feature>
<evidence type="ECO:0000313" key="3">
    <source>
        <dbReference type="EMBL" id="PKQ62629.1"/>
    </source>
</evidence>
<feature type="transmembrane region" description="Helical" evidence="1">
    <location>
        <begin position="29"/>
        <end position="46"/>
    </location>
</feature>
<feature type="transmembrane region" description="Helical" evidence="1">
    <location>
        <begin position="67"/>
        <end position="86"/>
    </location>
</feature>
<gene>
    <name evidence="3" type="ORF">BZG01_17215</name>
</gene>
<reference evidence="3 4" key="1">
    <citation type="journal article" date="2017" name="Front. Microbiol.">
        <title>Labilibaculum manganireducens gen. nov., sp. nov. and Labilibaculum filiforme sp. nov., Novel Bacteroidetes Isolated from Subsurface Sediments of the Baltic Sea.</title>
        <authorList>
            <person name="Vandieken V."/>
            <person name="Marshall I.P."/>
            <person name="Niemann H."/>
            <person name="Engelen B."/>
            <person name="Cypionka H."/>
        </authorList>
    </citation>
    <scope>NUCLEOTIDE SEQUENCE [LARGE SCALE GENOMIC DNA]</scope>
    <source>
        <strain evidence="3 4">59.10-2M</strain>
    </source>
</reference>
<dbReference type="EMBL" id="MVDE01000034">
    <property type="protein sequence ID" value="PKQ62629.1"/>
    <property type="molecule type" value="Genomic_DNA"/>
</dbReference>
<feature type="transmembrane region" description="Helical" evidence="1">
    <location>
        <begin position="136"/>
        <end position="153"/>
    </location>
</feature>
<dbReference type="Proteomes" id="UP000233618">
    <property type="component" value="Unassembled WGS sequence"/>
</dbReference>
<feature type="transmembrane region" description="Helical" evidence="1">
    <location>
        <begin position="98"/>
        <end position="115"/>
    </location>
</feature>
<accession>A0A2N3HX49</accession>
<evidence type="ECO:0000313" key="4">
    <source>
        <dbReference type="Proteomes" id="UP000233618"/>
    </source>
</evidence>
<keyword evidence="1" id="KW-1133">Transmembrane helix</keyword>
<dbReference type="Pfam" id="PF02517">
    <property type="entry name" value="Rce1-like"/>
    <property type="match status" value="1"/>
</dbReference>
<sequence>MKKLYLWLEMIFMFLVLPVLYFYELIPVHKAVPLVIVFLYCLFIVFRDKNFDRGIFRIKRDYPWQEILLKGFVLLFITSIWVYIFRGDVFFYLPRNNFWIWLAVIFTYPIWSAYTQEFIYRAFFFYRYKLLFRNPLLLLLINAVCFSMAHIIFRNWMALIFTFVGSLIFSFTYLRNKSLNAVFLEHSLYGNILFTNGLGIYFYLPN</sequence>
<protein>
    <recommendedName>
        <fullName evidence="2">CAAX prenyl protease 2/Lysostaphin resistance protein A-like domain-containing protein</fullName>
    </recommendedName>
</protein>
<organism evidence="3 4">
    <name type="scientific">Labilibaculum manganireducens</name>
    <dbReference type="NCBI Taxonomy" id="1940525"/>
    <lineage>
        <taxon>Bacteria</taxon>
        <taxon>Pseudomonadati</taxon>
        <taxon>Bacteroidota</taxon>
        <taxon>Bacteroidia</taxon>
        <taxon>Marinilabiliales</taxon>
        <taxon>Marinifilaceae</taxon>
        <taxon>Labilibaculum</taxon>
    </lineage>
</organism>
<dbReference type="RefSeq" id="WP_101311090.1">
    <property type="nucleotide sequence ID" value="NZ_MVDE01000034.1"/>
</dbReference>
<dbReference type="AlphaFoldDB" id="A0A2N3HX49"/>
<feature type="transmembrane region" description="Helical" evidence="1">
    <location>
        <begin position="188"/>
        <end position="204"/>
    </location>
</feature>
<feature type="domain" description="CAAX prenyl protease 2/Lysostaphin resistance protein A-like" evidence="2">
    <location>
        <begin position="98"/>
        <end position="189"/>
    </location>
</feature>
<evidence type="ECO:0000256" key="1">
    <source>
        <dbReference type="SAM" id="Phobius"/>
    </source>
</evidence>
<dbReference type="GO" id="GO:0004175">
    <property type="term" value="F:endopeptidase activity"/>
    <property type="evidence" value="ECO:0007669"/>
    <property type="project" value="UniProtKB-ARBA"/>
</dbReference>
<evidence type="ECO:0000259" key="2">
    <source>
        <dbReference type="Pfam" id="PF02517"/>
    </source>
</evidence>
<name>A0A2N3HX49_9BACT</name>
<dbReference type="GO" id="GO:0080120">
    <property type="term" value="P:CAAX-box protein maturation"/>
    <property type="evidence" value="ECO:0007669"/>
    <property type="project" value="UniProtKB-ARBA"/>
</dbReference>
<keyword evidence="4" id="KW-1185">Reference proteome</keyword>
<comment type="caution">
    <text evidence="3">The sequence shown here is derived from an EMBL/GenBank/DDBJ whole genome shotgun (WGS) entry which is preliminary data.</text>
</comment>
<keyword evidence="1" id="KW-0472">Membrane</keyword>
<proteinExistence type="predicted"/>